<keyword evidence="3" id="KW-0001">2Fe-2S</keyword>
<dbReference type="InterPro" id="IPR012675">
    <property type="entry name" value="Beta-grasp_dom_sf"/>
</dbReference>
<dbReference type="PROSITE" id="PS51085">
    <property type="entry name" value="2FE2S_FER_2"/>
    <property type="match status" value="1"/>
</dbReference>
<dbReference type="InterPro" id="IPR001041">
    <property type="entry name" value="2Fe-2S_ferredoxin-type"/>
</dbReference>
<dbReference type="InterPro" id="IPR008333">
    <property type="entry name" value="Cbr1-like_FAD-bd_dom"/>
</dbReference>
<sequence length="376" mass="41139">MGLKEWIEKPAAHVAPGEKSLSNVLRGAVARLTTPLLPDDYLHLVNPLWSARELRGRIVSVRQETPDSATIVIRPGWGFDFGYAPGQYIGIGLHVDGRWHWRSYSLTSSPTWDDKVISIAVKAMPEGFLSSHLVGGVPEGTVVRLAAPKGDFVLPDPPPAKILFLTAGSGITPIMSMLRTLDRRAVERELDLPDVVHIHSAPTAENVMFRSELERFDATHDRFRVHVRHTREKGKFALSELDEVCPDWRERQTWACGPQQMLDDITAHWAAEGIEDRVHLERFAVSRADTSGSGGTITFAKSGKTVTVDGATTILEAGESVGALMPFGCRMGICQTCVVPLEKGHVVDLRSGKEHAEGERVQTCISAAAGDCTLDV</sequence>
<dbReference type="InterPro" id="IPR017938">
    <property type="entry name" value="Riboflavin_synthase-like_b-brl"/>
</dbReference>
<dbReference type="Proteomes" id="UP000053060">
    <property type="component" value="Unassembled WGS sequence"/>
</dbReference>
<comment type="caution">
    <text evidence="11">The sequence shown here is derived from an EMBL/GenBank/DDBJ whole genome shotgun (WGS) entry which is preliminary data.</text>
</comment>
<dbReference type="SUPFAM" id="SSF54292">
    <property type="entry name" value="2Fe-2S ferredoxin-like"/>
    <property type="match status" value="1"/>
</dbReference>
<dbReference type="CDD" id="cd06216">
    <property type="entry name" value="FNR_iron_sulfur_binding_2"/>
    <property type="match status" value="1"/>
</dbReference>
<keyword evidence="8" id="KW-0411">Iron-sulfur</keyword>
<dbReference type="InterPro" id="IPR036010">
    <property type="entry name" value="2Fe-2S_ferredoxin-like_sf"/>
</dbReference>
<dbReference type="InterPro" id="IPR001433">
    <property type="entry name" value="OxRdtase_FAD/NAD-bd"/>
</dbReference>
<dbReference type="PRINTS" id="PR00371">
    <property type="entry name" value="FPNCR"/>
</dbReference>
<gene>
    <name evidence="11" type="ORF">Z045_07650</name>
</gene>
<feature type="domain" description="2Fe-2S ferredoxin-type" evidence="9">
    <location>
        <begin position="295"/>
        <end position="376"/>
    </location>
</feature>
<dbReference type="EMBL" id="AZXY01000003">
    <property type="protein sequence ID" value="KSZ59218.1"/>
    <property type="molecule type" value="Genomic_DNA"/>
</dbReference>
<dbReference type="RefSeq" id="WP_060651345.1">
    <property type="nucleotide sequence ID" value="NZ_AZXY01000003.1"/>
</dbReference>
<evidence type="ECO:0000256" key="8">
    <source>
        <dbReference type="ARBA" id="ARBA00023014"/>
    </source>
</evidence>
<dbReference type="AlphaFoldDB" id="A0A0V9UMJ3"/>
<dbReference type="Gene3D" id="3.40.50.80">
    <property type="entry name" value="Nucleotide-binding domain of ferredoxin-NADP reductase (FNR) module"/>
    <property type="match status" value="1"/>
</dbReference>
<dbReference type="InterPro" id="IPR001709">
    <property type="entry name" value="Flavoprot_Pyr_Nucl_cyt_Rdtase"/>
</dbReference>
<evidence type="ECO:0000256" key="5">
    <source>
        <dbReference type="ARBA" id="ARBA00022827"/>
    </source>
</evidence>
<dbReference type="PROSITE" id="PS51384">
    <property type="entry name" value="FAD_FR"/>
    <property type="match status" value="1"/>
</dbReference>
<protein>
    <submittedName>
        <fullName evidence="11">Stearoyl-CoA 9-desaturase</fullName>
    </submittedName>
</protein>
<dbReference type="Pfam" id="PF00175">
    <property type="entry name" value="NAD_binding_1"/>
    <property type="match status" value="1"/>
</dbReference>
<dbReference type="InterPro" id="IPR050415">
    <property type="entry name" value="MRET"/>
</dbReference>
<evidence type="ECO:0000256" key="6">
    <source>
        <dbReference type="ARBA" id="ARBA00023002"/>
    </source>
</evidence>
<dbReference type="PATRIC" id="fig|1441730.3.peg.1604"/>
<reference evidence="12" key="1">
    <citation type="submission" date="2015-01" db="EMBL/GenBank/DDBJ databases">
        <title>Draft genome sequence of Rhodococcus pyridinivorans strain KG-16, a hydrocarbon-degrading bacterium.</title>
        <authorList>
            <person name="Aggarwal R.K."/>
            <person name="Dawar C."/>
        </authorList>
    </citation>
    <scope>NUCLEOTIDE SEQUENCE [LARGE SCALE GENOMIC DNA]</scope>
    <source>
        <strain evidence="12">KG-16</strain>
    </source>
</reference>
<evidence type="ECO:0000259" key="9">
    <source>
        <dbReference type="PROSITE" id="PS51085"/>
    </source>
</evidence>
<evidence type="ECO:0000313" key="12">
    <source>
        <dbReference type="Proteomes" id="UP000053060"/>
    </source>
</evidence>
<dbReference type="InterPro" id="IPR017927">
    <property type="entry name" value="FAD-bd_FR_type"/>
</dbReference>
<dbReference type="Pfam" id="PF00970">
    <property type="entry name" value="FAD_binding_6"/>
    <property type="match status" value="1"/>
</dbReference>
<evidence type="ECO:0000256" key="1">
    <source>
        <dbReference type="ARBA" id="ARBA00001974"/>
    </source>
</evidence>
<dbReference type="PANTHER" id="PTHR47354:SF6">
    <property type="entry name" value="NADH OXIDOREDUCTASE HCR"/>
    <property type="match status" value="1"/>
</dbReference>
<dbReference type="GO" id="GO:0016491">
    <property type="term" value="F:oxidoreductase activity"/>
    <property type="evidence" value="ECO:0007669"/>
    <property type="project" value="UniProtKB-KW"/>
</dbReference>
<evidence type="ECO:0000313" key="11">
    <source>
        <dbReference type="EMBL" id="KSZ59218.1"/>
    </source>
</evidence>
<organism evidence="11 12">
    <name type="scientific">Rhodococcus pyridinivorans KG-16</name>
    <dbReference type="NCBI Taxonomy" id="1441730"/>
    <lineage>
        <taxon>Bacteria</taxon>
        <taxon>Bacillati</taxon>
        <taxon>Actinomycetota</taxon>
        <taxon>Actinomycetes</taxon>
        <taxon>Mycobacteriales</taxon>
        <taxon>Nocardiaceae</taxon>
        <taxon>Rhodococcus</taxon>
    </lineage>
</organism>
<evidence type="ECO:0000256" key="7">
    <source>
        <dbReference type="ARBA" id="ARBA00023004"/>
    </source>
</evidence>
<dbReference type="Pfam" id="PF00111">
    <property type="entry name" value="Fer2"/>
    <property type="match status" value="1"/>
</dbReference>
<evidence type="ECO:0000256" key="2">
    <source>
        <dbReference type="ARBA" id="ARBA00022630"/>
    </source>
</evidence>
<dbReference type="PRINTS" id="PR00410">
    <property type="entry name" value="PHEHYDRXLASE"/>
</dbReference>
<proteinExistence type="predicted"/>
<reference evidence="11 12" key="2">
    <citation type="journal article" date="2016" name="Genome Announc.">
        <title>Draft Genome Sequence of a Versatile Hydrocarbon-Degrading Bacterium, Rhodococcus pyridinivorans Strain KG-16, Collected from Oil Fields in India.</title>
        <authorList>
            <person name="Aggarwal R.K."/>
            <person name="Dawar C."/>
            <person name="Phanindranath R."/>
            <person name="Mutnuri L."/>
            <person name="Dayal A.M."/>
        </authorList>
    </citation>
    <scope>NUCLEOTIDE SEQUENCE [LARGE SCALE GENOMIC DNA]</scope>
    <source>
        <strain evidence="11 12">KG-16</strain>
    </source>
</reference>
<dbReference type="InterPro" id="IPR039261">
    <property type="entry name" value="FNR_nucleotide-bd"/>
</dbReference>
<dbReference type="GO" id="GO:0046872">
    <property type="term" value="F:metal ion binding"/>
    <property type="evidence" value="ECO:0007669"/>
    <property type="project" value="UniProtKB-KW"/>
</dbReference>
<evidence type="ECO:0000256" key="4">
    <source>
        <dbReference type="ARBA" id="ARBA00022723"/>
    </source>
</evidence>
<dbReference type="SUPFAM" id="SSF63380">
    <property type="entry name" value="Riboflavin synthase domain-like"/>
    <property type="match status" value="1"/>
</dbReference>
<name>A0A0V9UMJ3_9NOCA</name>
<dbReference type="SUPFAM" id="SSF52343">
    <property type="entry name" value="Ferredoxin reductase-like, C-terminal NADP-linked domain"/>
    <property type="match status" value="1"/>
</dbReference>
<keyword evidence="4" id="KW-0479">Metal-binding</keyword>
<keyword evidence="2" id="KW-0285">Flavoprotein</keyword>
<evidence type="ECO:0000256" key="3">
    <source>
        <dbReference type="ARBA" id="ARBA00022714"/>
    </source>
</evidence>
<keyword evidence="5" id="KW-0274">FAD</keyword>
<dbReference type="Gene3D" id="2.40.30.10">
    <property type="entry name" value="Translation factors"/>
    <property type="match status" value="1"/>
</dbReference>
<evidence type="ECO:0000259" key="10">
    <source>
        <dbReference type="PROSITE" id="PS51384"/>
    </source>
</evidence>
<feature type="domain" description="FAD-binding FR-type" evidence="10">
    <location>
        <begin position="51"/>
        <end position="155"/>
    </location>
</feature>
<dbReference type="PANTHER" id="PTHR47354">
    <property type="entry name" value="NADH OXIDOREDUCTASE HCR"/>
    <property type="match status" value="1"/>
</dbReference>
<keyword evidence="7" id="KW-0408">Iron</keyword>
<dbReference type="GO" id="GO:0051537">
    <property type="term" value="F:2 iron, 2 sulfur cluster binding"/>
    <property type="evidence" value="ECO:0007669"/>
    <property type="project" value="UniProtKB-KW"/>
</dbReference>
<comment type="cofactor">
    <cofactor evidence="1">
        <name>FAD</name>
        <dbReference type="ChEBI" id="CHEBI:57692"/>
    </cofactor>
</comment>
<keyword evidence="6" id="KW-0560">Oxidoreductase</keyword>
<dbReference type="CDD" id="cd00207">
    <property type="entry name" value="fer2"/>
    <property type="match status" value="1"/>
</dbReference>
<accession>A0A0V9UMJ3</accession>
<dbReference type="Gene3D" id="3.10.20.30">
    <property type="match status" value="1"/>
</dbReference>